<evidence type="ECO:0000256" key="10">
    <source>
        <dbReference type="ARBA" id="ARBA00023136"/>
    </source>
</evidence>
<feature type="transmembrane region" description="Helical" evidence="13">
    <location>
        <begin position="20"/>
        <end position="39"/>
    </location>
</feature>
<dbReference type="UniPathway" id="UPA00963"/>
<dbReference type="EMBL" id="CP003696">
    <property type="protein sequence ID" value="AGP29811.1"/>
    <property type="molecule type" value="Genomic_DNA"/>
</dbReference>
<evidence type="ECO:0000256" key="11">
    <source>
        <dbReference type="ARBA" id="ARBA00033184"/>
    </source>
</evidence>
<dbReference type="GO" id="GO:0005886">
    <property type="term" value="C:plasma membrane"/>
    <property type="evidence" value="ECO:0007669"/>
    <property type="project" value="UniProtKB-SubCell"/>
</dbReference>
<keyword evidence="17" id="KW-1185">Reference proteome</keyword>
<keyword evidence="8 13" id="KW-0812">Transmembrane</keyword>
<evidence type="ECO:0000256" key="2">
    <source>
        <dbReference type="ARBA" id="ARBA00004776"/>
    </source>
</evidence>
<evidence type="ECO:0000256" key="9">
    <source>
        <dbReference type="ARBA" id="ARBA00022989"/>
    </source>
</evidence>
<organism evidence="16 17">
    <name type="scientific">Corynebacterium terpenotabidum Y-11</name>
    <dbReference type="NCBI Taxonomy" id="1200352"/>
    <lineage>
        <taxon>Bacteria</taxon>
        <taxon>Bacillati</taxon>
        <taxon>Actinomycetota</taxon>
        <taxon>Actinomycetes</taxon>
        <taxon>Mycobacteriales</taxon>
        <taxon>Corynebacteriaceae</taxon>
        <taxon>Corynebacterium</taxon>
    </lineage>
</organism>
<dbReference type="InterPro" id="IPR020963">
    <property type="entry name" value="ArabinofuranosylTrfase_AftA_N"/>
</dbReference>
<dbReference type="Pfam" id="PF12249">
    <property type="entry name" value="AftA_C"/>
    <property type="match status" value="1"/>
</dbReference>
<evidence type="ECO:0000313" key="17">
    <source>
        <dbReference type="Proteomes" id="UP000014809"/>
    </source>
</evidence>
<dbReference type="eggNOG" id="ENOG502ZB59">
    <property type="taxonomic scope" value="Bacteria"/>
</dbReference>
<comment type="catalytic activity">
    <reaction evidence="12">
        <text>Adds an alpha-D-arabinofuranosyl group from trans,octacis-decaprenylphospho-beta-D-arabinofuranose at the 5-O-position of the eighth, tenth and twelfth galactofuranose unit of the galactofuranan chain of [beta-D-galactofuranosyl-(1-&gt;5)-beta-D-galactofuranosyl-(1-&gt;6)]14-beta-D-galactofuranosyl-(1-&gt;5)-beta-D-galactofuranosyl-(1-&gt;4)-alpha-L-rhamnopyranosyl-(1-&gt;3)-N-acetyl-alpha-D-glucosaminyl-diphospho-trans,octacis-decaprenol.</text>
        <dbReference type="EC" id="2.4.2.46"/>
    </reaction>
</comment>
<comment type="similarity">
    <text evidence="3">Belongs to the glycosyltransferase 85 family.</text>
</comment>
<feature type="transmembrane region" description="Helical" evidence="13">
    <location>
        <begin position="420"/>
        <end position="439"/>
    </location>
</feature>
<dbReference type="OrthoDB" id="4775300at2"/>
<feature type="domain" description="Arabinofuranosyltransferase AftA N-terminal" evidence="15">
    <location>
        <begin position="20"/>
        <end position="470"/>
    </location>
</feature>
<dbReference type="RefSeq" id="WP_020440176.1">
    <property type="nucleotide sequence ID" value="NC_021663.1"/>
</dbReference>
<feature type="transmembrane region" description="Helical" evidence="13">
    <location>
        <begin position="229"/>
        <end position="248"/>
    </location>
</feature>
<feature type="transmembrane region" description="Helical" evidence="13">
    <location>
        <begin position="160"/>
        <end position="177"/>
    </location>
</feature>
<feature type="transmembrane region" description="Helical" evidence="13">
    <location>
        <begin position="362"/>
        <end position="381"/>
    </location>
</feature>
<protein>
    <recommendedName>
        <fullName evidence="5">Galactan 5-O-arabinofuranosyltransferase</fullName>
        <ecNumber evidence="4">2.4.2.46</ecNumber>
    </recommendedName>
    <alternativeName>
        <fullName evidence="11">Arabinofuranosyltransferase AftA</fullName>
    </alternativeName>
</protein>
<dbReference type="GO" id="GO:0045227">
    <property type="term" value="P:capsule polysaccharide biosynthetic process"/>
    <property type="evidence" value="ECO:0007669"/>
    <property type="project" value="UniProtKB-UniPathway"/>
</dbReference>
<evidence type="ECO:0000256" key="5">
    <source>
        <dbReference type="ARBA" id="ARBA00020482"/>
    </source>
</evidence>
<feature type="domain" description="Arabinofuranosyltransferase AftA C-terminal" evidence="14">
    <location>
        <begin position="479"/>
        <end position="662"/>
    </location>
</feature>
<feature type="transmembrane region" description="Helical" evidence="13">
    <location>
        <begin position="388"/>
        <end position="408"/>
    </location>
</feature>
<dbReference type="Pfam" id="PF12250">
    <property type="entry name" value="AftA_N"/>
    <property type="match status" value="1"/>
</dbReference>
<reference evidence="16 17" key="1">
    <citation type="submission" date="2012-06" db="EMBL/GenBank/DDBJ databases">
        <title>Complete genome sequence of Corynebacterium terpenotabidum Y-11 (=DSM 44721).</title>
        <authorList>
            <person name="Ruckert C."/>
            <person name="Albersmeier A."/>
            <person name="Al-Dilaimi A."/>
            <person name="Szczepanowski R."/>
            <person name="Kalinowski J."/>
        </authorList>
    </citation>
    <scope>NUCLEOTIDE SEQUENCE [LARGE SCALE GENOMIC DNA]</scope>
    <source>
        <strain evidence="16 17">Y-11</strain>
    </source>
</reference>
<evidence type="ECO:0000256" key="6">
    <source>
        <dbReference type="ARBA" id="ARBA00022475"/>
    </source>
</evidence>
<sequence length="663" mass="71132">MTVSAPTRPSTGLMPLLGRIAGAGLLAAVVTLAAWFVLARTHLPAFSNSNVTKALASAGAVLVLLVLFLVIFRLFHPGQGKNGRAEAGPVARAVGVLVCWLAPAGLVIAVLGFPLAATRLYLGGISVDQAFRTQFLTQMTANPGFGDMAYLDIPSFYPRLWFLAGGIFAQVVGLAGWAAFQPWALVSLAATAAILVPVWERITGSLPLGSIIATATTLAVLYISPEEPYAAIVALGMPAAAILAGRAVRGSRASMLGLTIYLGLSANMYTLHTGIAALTTVLIALVVAWQGRGTRVEGIAGGAAYRPREPLIRLVVVGLGSIAIALIGWGPYFVRMLTSEHGATGRAQHYLPEIGTELPTPFFSFSVVGILSLICLVWMVLQYRNRVVQSLLCGLVVSYGWILASMIAPLAGTSLLGFRIELPVTLYLVTGGVLALDLLRRTGIRKAYPAFVTEQRAPQVTALLGVLLIFASAAYAVSVPLHLRDEIDLAYTDTDGDADRGDTLPADSTVYFSQVDDAIRELRGPDAQDNTVVLTDEQSFVAYYPYPVFQAISAHYANPLGRFEDRNAAIEEWTTIEDPRELLDAMDASARDNGWATPDVLLLRGQLDGEDGTEIDSFEYRISEDIYPNDPNVRFRPVQFHATAFSEGWTLQQIGPFVLAVRE</sequence>
<proteinExistence type="inferred from homology"/>
<dbReference type="STRING" id="1200352.A606_00780"/>
<evidence type="ECO:0000256" key="8">
    <source>
        <dbReference type="ARBA" id="ARBA00022692"/>
    </source>
</evidence>
<name>S4XB15_9CORY</name>
<gene>
    <name evidence="16" type="ORF">A606_00780</name>
</gene>
<accession>S4XB15</accession>
<keyword evidence="6" id="KW-1003">Cell membrane</keyword>
<feature type="transmembrane region" description="Helical" evidence="13">
    <location>
        <begin position="311"/>
        <end position="332"/>
    </location>
</feature>
<feature type="transmembrane region" description="Helical" evidence="13">
    <location>
        <begin position="206"/>
        <end position="223"/>
    </location>
</feature>
<dbReference type="PATRIC" id="fig|1200352.3.peg.153"/>
<evidence type="ECO:0000256" key="7">
    <source>
        <dbReference type="ARBA" id="ARBA00022679"/>
    </source>
</evidence>
<evidence type="ECO:0000256" key="1">
    <source>
        <dbReference type="ARBA" id="ARBA00004651"/>
    </source>
</evidence>
<dbReference type="EC" id="2.4.2.46" evidence="4"/>
<evidence type="ECO:0000259" key="14">
    <source>
        <dbReference type="Pfam" id="PF12249"/>
    </source>
</evidence>
<dbReference type="InterPro" id="IPR020959">
    <property type="entry name" value="ArabinofuranosylTrfase_AftA_C"/>
</dbReference>
<evidence type="ECO:0000259" key="15">
    <source>
        <dbReference type="Pfam" id="PF12250"/>
    </source>
</evidence>
<comment type="subcellular location">
    <subcellularLocation>
        <location evidence="1">Cell membrane</location>
        <topology evidence="1">Multi-pass membrane protein</topology>
    </subcellularLocation>
</comment>
<comment type="pathway">
    <text evidence="2">Cell wall biogenesis; cell wall polysaccharide biosynthesis.</text>
</comment>
<keyword evidence="9 13" id="KW-1133">Transmembrane helix</keyword>
<dbReference type="KEGG" id="cter:A606_00780"/>
<feature type="transmembrane region" description="Helical" evidence="13">
    <location>
        <begin position="275"/>
        <end position="291"/>
    </location>
</feature>
<feature type="transmembrane region" description="Helical" evidence="13">
    <location>
        <begin position="460"/>
        <end position="483"/>
    </location>
</feature>
<evidence type="ECO:0000256" key="4">
    <source>
        <dbReference type="ARBA" id="ARBA00012037"/>
    </source>
</evidence>
<keyword evidence="10 13" id="KW-0472">Membrane</keyword>
<evidence type="ECO:0000256" key="3">
    <source>
        <dbReference type="ARBA" id="ARBA00009655"/>
    </source>
</evidence>
<dbReference type="GO" id="GO:0044038">
    <property type="term" value="P:cell wall macromolecule biosynthetic process"/>
    <property type="evidence" value="ECO:0007669"/>
    <property type="project" value="InterPro"/>
</dbReference>
<dbReference type="GO" id="GO:0016757">
    <property type="term" value="F:glycosyltransferase activity"/>
    <property type="evidence" value="ECO:0007669"/>
    <property type="project" value="InterPro"/>
</dbReference>
<dbReference type="AlphaFoldDB" id="S4XB15"/>
<feature type="transmembrane region" description="Helical" evidence="13">
    <location>
        <begin position="95"/>
        <end position="122"/>
    </location>
</feature>
<evidence type="ECO:0000256" key="13">
    <source>
        <dbReference type="SAM" id="Phobius"/>
    </source>
</evidence>
<evidence type="ECO:0000256" key="12">
    <source>
        <dbReference type="ARBA" id="ARBA00034030"/>
    </source>
</evidence>
<dbReference type="Proteomes" id="UP000014809">
    <property type="component" value="Chromosome"/>
</dbReference>
<dbReference type="HOGENOM" id="CLU_021304_0_0_11"/>
<evidence type="ECO:0000313" key="16">
    <source>
        <dbReference type="EMBL" id="AGP29811.1"/>
    </source>
</evidence>
<keyword evidence="7 16" id="KW-0808">Transferase</keyword>
<feature type="transmembrane region" description="Helical" evidence="13">
    <location>
        <begin position="51"/>
        <end position="75"/>
    </location>
</feature>